<name>A0A645BSI6_9ZZZZ</name>
<evidence type="ECO:0000313" key="1">
    <source>
        <dbReference type="EMBL" id="MPM68202.1"/>
    </source>
</evidence>
<comment type="caution">
    <text evidence="1">The sequence shown here is derived from an EMBL/GenBank/DDBJ whole genome shotgun (WGS) entry which is preliminary data.</text>
</comment>
<organism evidence="1">
    <name type="scientific">bioreactor metagenome</name>
    <dbReference type="NCBI Taxonomy" id="1076179"/>
    <lineage>
        <taxon>unclassified sequences</taxon>
        <taxon>metagenomes</taxon>
        <taxon>ecological metagenomes</taxon>
    </lineage>
</organism>
<sequence>MLFQSRINVEQYLCQFQTLRQKILEVPVRSRNIDYEGNQVKMRLCQLVQNSYKIIVDLVKIVQYAKCKVQTVMCILHDTNRRSTRMQQGKRRRVILRLKNF</sequence>
<proteinExistence type="predicted"/>
<dbReference type="EMBL" id="VSSQ01022122">
    <property type="protein sequence ID" value="MPM68202.1"/>
    <property type="molecule type" value="Genomic_DNA"/>
</dbReference>
<accession>A0A645BSI6</accession>
<reference evidence="1" key="1">
    <citation type="submission" date="2019-08" db="EMBL/GenBank/DDBJ databases">
        <authorList>
            <person name="Kucharzyk K."/>
            <person name="Murdoch R.W."/>
            <person name="Higgins S."/>
            <person name="Loffler F."/>
        </authorList>
    </citation>
    <scope>NUCLEOTIDE SEQUENCE</scope>
</reference>
<protein>
    <submittedName>
        <fullName evidence="1">Uncharacterized protein</fullName>
    </submittedName>
</protein>
<dbReference type="AlphaFoldDB" id="A0A645BSI6"/>
<gene>
    <name evidence="1" type="ORF">SDC9_115133</name>
</gene>